<keyword evidence="6" id="KW-0472">Membrane</keyword>
<name>A0ABR3UFQ4_9PLEO</name>
<evidence type="ECO:0000313" key="9">
    <source>
        <dbReference type="Proteomes" id="UP001578633"/>
    </source>
</evidence>
<evidence type="ECO:0000313" key="8">
    <source>
        <dbReference type="EMBL" id="KAL1795326.1"/>
    </source>
</evidence>
<proteinExistence type="predicted"/>
<dbReference type="SUPFAM" id="SSF57850">
    <property type="entry name" value="RING/U-box"/>
    <property type="match status" value="1"/>
</dbReference>
<dbReference type="PROSITE" id="PS50089">
    <property type="entry name" value="ZF_RING_2"/>
    <property type="match status" value="1"/>
</dbReference>
<dbReference type="Proteomes" id="UP001578633">
    <property type="component" value="Chromosome 6"/>
</dbReference>
<evidence type="ECO:0000256" key="5">
    <source>
        <dbReference type="SAM" id="MobiDB-lite"/>
    </source>
</evidence>
<sequence>MSSNNTEEEAPLGAKGDVIVVAIVVPSVLIMLLLGMVVMTRRRASLFRSCGRDESESKEKRWKTRQEELESHIKSQNFYDWLASQKEKSPGTSQPHDPLCAICLDDFADDAQVRGLHCSHAFHSHCLDEWFISRAQLELRGGGTRKRKKILDPSPTREHPRRSRLRQRVGSPVIV</sequence>
<keyword evidence="6" id="KW-1133">Transmembrane helix</keyword>
<dbReference type="RefSeq" id="XP_069305910.1">
    <property type="nucleotide sequence ID" value="XM_069453349.1"/>
</dbReference>
<dbReference type="Pfam" id="PF13639">
    <property type="entry name" value="zf-RING_2"/>
    <property type="match status" value="1"/>
</dbReference>
<comment type="caution">
    <text evidence="8">The sequence shown here is derived from an EMBL/GenBank/DDBJ whole genome shotgun (WGS) entry which is preliminary data.</text>
</comment>
<dbReference type="PANTHER" id="PTHR45798">
    <property type="entry name" value="RING-H2 FINGER PROTEIN ATL61-RELATED-RELATED"/>
    <property type="match status" value="1"/>
</dbReference>
<dbReference type="InterPro" id="IPR013083">
    <property type="entry name" value="Znf_RING/FYVE/PHD"/>
</dbReference>
<accession>A0ABR3UFQ4</accession>
<gene>
    <name evidence="8" type="ORF">ACET3X_007142</name>
</gene>
<evidence type="ECO:0000256" key="6">
    <source>
        <dbReference type="SAM" id="Phobius"/>
    </source>
</evidence>
<evidence type="ECO:0000256" key="1">
    <source>
        <dbReference type="ARBA" id="ARBA00022723"/>
    </source>
</evidence>
<feature type="region of interest" description="Disordered" evidence="5">
    <location>
        <begin position="142"/>
        <end position="175"/>
    </location>
</feature>
<evidence type="ECO:0000259" key="7">
    <source>
        <dbReference type="PROSITE" id="PS50089"/>
    </source>
</evidence>
<dbReference type="PANTHER" id="PTHR45798:SF97">
    <property type="entry name" value="ALCOHOL-SENSITIVE RING FINGER PROTEIN 1"/>
    <property type="match status" value="1"/>
</dbReference>
<keyword evidence="1" id="KW-0479">Metal-binding</keyword>
<feature type="domain" description="RING-type" evidence="7">
    <location>
        <begin position="100"/>
        <end position="130"/>
    </location>
</feature>
<reference evidence="8 9" key="1">
    <citation type="submission" date="2024-09" db="EMBL/GenBank/DDBJ databases">
        <title>T2T genomes of carrot and Alternaria dauci and their utility for understanding host-pathogen interaction during carrot leaf blight disease.</title>
        <authorList>
            <person name="Liu W."/>
            <person name="Xu S."/>
            <person name="Ou C."/>
            <person name="Liu X."/>
            <person name="Zhuang F."/>
            <person name="Deng X.W."/>
        </authorList>
    </citation>
    <scope>NUCLEOTIDE SEQUENCE [LARGE SCALE GENOMIC DNA]</scope>
    <source>
        <strain evidence="8 9">A2016</strain>
    </source>
</reference>
<feature type="transmembrane region" description="Helical" evidence="6">
    <location>
        <begin position="18"/>
        <end position="39"/>
    </location>
</feature>
<dbReference type="EMBL" id="JBHGVX010000006">
    <property type="protein sequence ID" value="KAL1795326.1"/>
    <property type="molecule type" value="Genomic_DNA"/>
</dbReference>
<evidence type="ECO:0000256" key="4">
    <source>
        <dbReference type="PROSITE-ProRule" id="PRU00175"/>
    </source>
</evidence>
<keyword evidence="2 4" id="KW-0863">Zinc-finger</keyword>
<dbReference type="InterPro" id="IPR001841">
    <property type="entry name" value="Znf_RING"/>
</dbReference>
<dbReference type="InterPro" id="IPR052788">
    <property type="entry name" value="RING-type_E3_ligase_ATL"/>
</dbReference>
<evidence type="ECO:0000256" key="3">
    <source>
        <dbReference type="ARBA" id="ARBA00022833"/>
    </source>
</evidence>
<keyword evidence="3" id="KW-0862">Zinc</keyword>
<organism evidence="8 9">
    <name type="scientific">Alternaria dauci</name>
    <dbReference type="NCBI Taxonomy" id="48095"/>
    <lineage>
        <taxon>Eukaryota</taxon>
        <taxon>Fungi</taxon>
        <taxon>Dikarya</taxon>
        <taxon>Ascomycota</taxon>
        <taxon>Pezizomycotina</taxon>
        <taxon>Dothideomycetes</taxon>
        <taxon>Pleosporomycetidae</taxon>
        <taxon>Pleosporales</taxon>
        <taxon>Pleosporineae</taxon>
        <taxon>Pleosporaceae</taxon>
        <taxon>Alternaria</taxon>
        <taxon>Alternaria sect. Porri</taxon>
    </lineage>
</organism>
<keyword evidence="9" id="KW-1185">Reference proteome</keyword>
<evidence type="ECO:0000256" key="2">
    <source>
        <dbReference type="ARBA" id="ARBA00022771"/>
    </source>
</evidence>
<protein>
    <recommendedName>
        <fullName evidence="7">RING-type domain-containing protein</fullName>
    </recommendedName>
</protein>
<dbReference type="SMART" id="SM00184">
    <property type="entry name" value="RING"/>
    <property type="match status" value="1"/>
</dbReference>
<dbReference type="GeneID" id="96087464"/>
<keyword evidence="6" id="KW-0812">Transmembrane</keyword>
<dbReference type="Gene3D" id="3.30.40.10">
    <property type="entry name" value="Zinc/RING finger domain, C3HC4 (zinc finger)"/>
    <property type="match status" value="1"/>
</dbReference>